<feature type="domain" description="GRF-type" evidence="6">
    <location>
        <begin position="171"/>
        <end position="213"/>
    </location>
</feature>
<feature type="compositionally biased region" description="Gly residues" evidence="5">
    <location>
        <begin position="154"/>
        <end position="165"/>
    </location>
</feature>
<evidence type="ECO:0000256" key="5">
    <source>
        <dbReference type="SAM" id="MobiDB-lite"/>
    </source>
</evidence>
<evidence type="ECO:0000259" key="6">
    <source>
        <dbReference type="PROSITE" id="PS51999"/>
    </source>
</evidence>
<protein>
    <submittedName>
        <fullName evidence="7">DNA topoisomerase 3-alpha</fullName>
    </submittedName>
</protein>
<feature type="compositionally biased region" description="Polar residues" evidence="5">
    <location>
        <begin position="34"/>
        <end position="57"/>
    </location>
</feature>
<evidence type="ECO:0000256" key="3">
    <source>
        <dbReference type="ARBA" id="ARBA00022833"/>
    </source>
</evidence>
<dbReference type="Proteomes" id="UP001165941">
    <property type="component" value="Unassembled WGS sequence"/>
</dbReference>
<proteinExistence type="predicted"/>
<gene>
    <name evidence="7" type="ORF">BU61_8406</name>
</gene>
<dbReference type="EMBL" id="PGGH01200521">
    <property type="protein sequence ID" value="NIG60606.1"/>
    <property type="molecule type" value="Genomic_DNA"/>
</dbReference>
<feature type="region of interest" description="Disordered" evidence="5">
    <location>
        <begin position="129"/>
        <end position="165"/>
    </location>
</feature>
<comment type="caution">
    <text evidence="7">The sequence shown here is derived from an EMBL/GenBank/DDBJ whole genome shotgun (WGS) entry which is preliminary data.</text>
</comment>
<feature type="domain" description="GRF-type" evidence="6">
    <location>
        <begin position="88"/>
        <end position="127"/>
    </location>
</feature>
<accession>A0ABX0S665</accession>
<organism evidence="7 8">
    <name type="scientific">Pontoporia blainvillei</name>
    <name type="common">Franciscana</name>
    <name type="synonym">Delphinus blainvillei</name>
    <dbReference type="NCBI Taxonomy" id="48723"/>
    <lineage>
        <taxon>Eukaryota</taxon>
        <taxon>Metazoa</taxon>
        <taxon>Chordata</taxon>
        <taxon>Craniata</taxon>
        <taxon>Vertebrata</taxon>
        <taxon>Euteleostomi</taxon>
        <taxon>Mammalia</taxon>
        <taxon>Eutheria</taxon>
        <taxon>Laurasiatheria</taxon>
        <taxon>Artiodactyla</taxon>
        <taxon>Whippomorpha</taxon>
        <taxon>Cetacea</taxon>
        <taxon>Odontoceti</taxon>
        <taxon>Pontoporiidae</taxon>
        <taxon>Pontoporia</taxon>
    </lineage>
</organism>
<evidence type="ECO:0000313" key="7">
    <source>
        <dbReference type="EMBL" id="NIG60606.1"/>
    </source>
</evidence>
<evidence type="ECO:0000313" key="8">
    <source>
        <dbReference type="Proteomes" id="UP001165941"/>
    </source>
</evidence>
<name>A0ABX0S665_PONBL</name>
<dbReference type="PROSITE" id="PS51999">
    <property type="entry name" value="ZF_GRF"/>
    <property type="match status" value="2"/>
</dbReference>
<keyword evidence="8" id="KW-1185">Reference proteome</keyword>
<dbReference type="Pfam" id="PF06839">
    <property type="entry name" value="Zn_ribbon_GRF"/>
    <property type="match status" value="2"/>
</dbReference>
<evidence type="ECO:0000256" key="4">
    <source>
        <dbReference type="PROSITE-ProRule" id="PRU01343"/>
    </source>
</evidence>
<reference evidence="7" key="1">
    <citation type="submission" date="2018-05" db="EMBL/GenBank/DDBJ databases">
        <authorList>
            <person name="Pedro S.L.S."/>
            <person name="Freitas R.C."/>
            <person name="Barreto A.S."/>
            <person name="Lima A.O.S."/>
        </authorList>
    </citation>
    <scope>NUCLEOTIDE SEQUENCE</scope>
    <source>
        <strain evidence="7">BP203</strain>
        <tissue evidence="7">Muscle</tissue>
    </source>
</reference>
<dbReference type="InterPro" id="IPR010666">
    <property type="entry name" value="Znf_GRF"/>
</dbReference>
<keyword evidence="3" id="KW-0862">Zinc</keyword>
<dbReference type="PANTHER" id="PTHR33680:SF1">
    <property type="entry name" value="OS05G0489500 PROTEIN"/>
    <property type="match status" value="1"/>
</dbReference>
<feature type="region of interest" description="Disordered" evidence="5">
    <location>
        <begin position="28"/>
        <end position="68"/>
    </location>
</feature>
<sequence>MPLEFVGCVGGCDETLREILDLRFSRGPARAGQPVSQPSSHLQASQSLDRMGSSQHGHPQPPATRPSKALARTVPLPAAEGEGNSVTCNCGREALLLTVRKEGPNQGRQFYKCSSGGCSFFLWADSGHPEAGGPPSEVPRPPGGSLGRPPGSGKPLGGPGSPGDGGGGACCLCSQPAVTRTVQKDGPNKGRQFHTCAKPREQQCGFFQWVDENVAPAWVGAPRMGVGRTAAGRWSRDLRRPPLGRSQRRKPGTGGQKQKGPGWFLGRWVRGQETPEVQPLPPAWTHPSLLSSEQMRAG</sequence>
<feature type="compositionally biased region" description="Polar residues" evidence="5">
    <location>
        <begin position="288"/>
        <end position="298"/>
    </location>
</feature>
<dbReference type="PANTHER" id="PTHR33680">
    <property type="entry name" value="OS07G0190500 PROTEIN"/>
    <property type="match status" value="1"/>
</dbReference>
<keyword evidence="1" id="KW-0479">Metal-binding</keyword>
<evidence type="ECO:0000256" key="2">
    <source>
        <dbReference type="ARBA" id="ARBA00022771"/>
    </source>
</evidence>
<evidence type="ECO:0000256" key="1">
    <source>
        <dbReference type="ARBA" id="ARBA00022723"/>
    </source>
</evidence>
<keyword evidence="2 4" id="KW-0863">Zinc-finger</keyword>
<feature type="region of interest" description="Disordered" evidence="5">
    <location>
        <begin position="229"/>
        <end position="298"/>
    </location>
</feature>